<gene>
    <name evidence="2" type="ORF">CO054_00275</name>
</gene>
<dbReference type="PANTHER" id="PTHR43179">
    <property type="entry name" value="RHAMNOSYLTRANSFERASE WBBL"/>
    <property type="match status" value="1"/>
</dbReference>
<dbReference type="Gene3D" id="3.90.550.10">
    <property type="entry name" value="Spore Coat Polysaccharide Biosynthesis Protein SpsA, Chain A"/>
    <property type="match status" value="1"/>
</dbReference>
<accession>A0A2M8ETG0</accession>
<evidence type="ECO:0000313" key="2">
    <source>
        <dbReference type="EMBL" id="PJC28405.1"/>
    </source>
</evidence>
<proteinExistence type="predicted"/>
<dbReference type="SUPFAM" id="SSF53448">
    <property type="entry name" value="Nucleotide-diphospho-sugar transferases"/>
    <property type="match status" value="1"/>
</dbReference>
<organism evidence="2 3">
    <name type="scientific">Candidatus Shapirobacteria bacterium CG_4_9_14_0_2_um_filter_39_11</name>
    <dbReference type="NCBI Taxonomy" id="1974478"/>
    <lineage>
        <taxon>Bacteria</taxon>
        <taxon>Candidatus Shapironibacteriota</taxon>
    </lineage>
</organism>
<name>A0A2M8ETG0_9BACT</name>
<dbReference type="EMBL" id="PFSF01000007">
    <property type="protein sequence ID" value="PJC28405.1"/>
    <property type="molecule type" value="Genomic_DNA"/>
</dbReference>
<evidence type="ECO:0000259" key="1">
    <source>
        <dbReference type="Pfam" id="PF00535"/>
    </source>
</evidence>
<feature type="domain" description="Glycosyltransferase 2-like" evidence="1">
    <location>
        <begin position="10"/>
        <end position="142"/>
    </location>
</feature>
<dbReference type="AlphaFoldDB" id="A0A2M8ETG0"/>
<sequence>MLNSKEPINIVIATWNAVDYTRKCIESIRNYTSYPHLLTVVDNGSTDGTLEYLHSEPGIRVIANKENLGYGQAIVQGYESRPTPLVCVMNNDVIVSPGWLESLVSVIKKDPEIGILGSLRPAGFCLHPYREKDTRSVLKETRGKGASPPEQWLERFCAPHRFEDFV</sequence>
<dbReference type="Pfam" id="PF00535">
    <property type="entry name" value="Glycos_transf_2"/>
    <property type="match status" value="1"/>
</dbReference>
<dbReference type="InterPro" id="IPR001173">
    <property type="entry name" value="Glyco_trans_2-like"/>
</dbReference>
<evidence type="ECO:0000313" key="3">
    <source>
        <dbReference type="Proteomes" id="UP000229816"/>
    </source>
</evidence>
<protein>
    <recommendedName>
        <fullName evidence="1">Glycosyltransferase 2-like domain-containing protein</fullName>
    </recommendedName>
</protein>
<dbReference type="Proteomes" id="UP000229816">
    <property type="component" value="Unassembled WGS sequence"/>
</dbReference>
<comment type="caution">
    <text evidence="2">The sequence shown here is derived from an EMBL/GenBank/DDBJ whole genome shotgun (WGS) entry which is preliminary data.</text>
</comment>
<reference evidence="3" key="1">
    <citation type="submission" date="2017-09" db="EMBL/GenBank/DDBJ databases">
        <title>Depth-based differentiation of microbial function through sediment-hosted aquifers and enrichment of novel symbionts in the deep terrestrial subsurface.</title>
        <authorList>
            <person name="Probst A.J."/>
            <person name="Ladd B."/>
            <person name="Jarett J.K."/>
            <person name="Geller-Mcgrath D.E."/>
            <person name="Sieber C.M.K."/>
            <person name="Emerson J.B."/>
            <person name="Anantharaman K."/>
            <person name="Thomas B.C."/>
            <person name="Malmstrom R."/>
            <person name="Stieglmeier M."/>
            <person name="Klingl A."/>
            <person name="Woyke T."/>
            <person name="Ryan C.M."/>
            <person name="Banfield J.F."/>
        </authorList>
    </citation>
    <scope>NUCLEOTIDE SEQUENCE [LARGE SCALE GENOMIC DNA]</scope>
</reference>
<dbReference type="InterPro" id="IPR029044">
    <property type="entry name" value="Nucleotide-diphossugar_trans"/>
</dbReference>
<dbReference type="PANTHER" id="PTHR43179:SF7">
    <property type="entry name" value="RHAMNOSYLTRANSFERASE WBBL"/>
    <property type="match status" value="1"/>
</dbReference>